<keyword evidence="3" id="KW-0175">Coiled coil</keyword>
<dbReference type="InterPro" id="IPR005632">
    <property type="entry name" value="Chaperone_Skp"/>
</dbReference>
<keyword evidence="2 4" id="KW-0732">Signal</keyword>
<feature type="coiled-coil region" evidence="3">
    <location>
        <begin position="84"/>
        <end position="111"/>
    </location>
</feature>
<evidence type="ECO:0000256" key="2">
    <source>
        <dbReference type="ARBA" id="ARBA00022729"/>
    </source>
</evidence>
<keyword evidence="6" id="KW-1185">Reference proteome</keyword>
<dbReference type="InterPro" id="IPR024930">
    <property type="entry name" value="Skp_dom_sf"/>
</dbReference>
<organism evidence="5 6">
    <name type="scientific">Imperialibacter roseus</name>
    <dbReference type="NCBI Taxonomy" id="1324217"/>
    <lineage>
        <taxon>Bacteria</taxon>
        <taxon>Pseudomonadati</taxon>
        <taxon>Bacteroidota</taxon>
        <taxon>Cytophagia</taxon>
        <taxon>Cytophagales</taxon>
        <taxon>Flammeovirgaceae</taxon>
        <taxon>Imperialibacter</taxon>
    </lineage>
</organism>
<dbReference type="PANTHER" id="PTHR35089:SF1">
    <property type="entry name" value="CHAPERONE PROTEIN SKP"/>
    <property type="match status" value="1"/>
</dbReference>
<dbReference type="Pfam" id="PF03938">
    <property type="entry name" value="OmpH"/>
    <property type="match status" value="1"/>
</dbReference>
<dbReference type="Gene3D" id="3.30.910.20">
    <property type="entry name" value="Skp domain"/>
    <property type="match status" value="1"/>
</dbReference>
<dbReference type="SUPFAM" id="SSF111384">
    <property type="entry name" value="OmpH-like"/>
    <property type="match status" value="1"/>
</dbReference>
<feature type="signal peptide" evidence="4">
    <location>
        <begin position="1"/>
        <end position="20"/>
    </location>
</feature>
<proteinExistence type="inferred from homology"/>
<evidence type="ECO:0000313" key="6">
    <source>
        <dbReference type="Proteomes" id="UP001302349"/>
    </source>
</evidence>
<dbReference type="EMBL" id="CP136051">
    <property type="protein sequence ID" value="WOK06431.1"/>
    <property type="molecule type" value="Genomic_DNA"/>
</dbReference>
<dbReference type="RefSeq" id="WP_317489155.1">
    <property type="nucleotide sequence ID" value="NZ_CP136051.1"/>
</dbReference>
<evidence type="ECO:0000256" key="3">
    <source>
        <dbReference type="SAM" id="Coils"/>
    </source>
</evidence>
<dbReference type="PANTHER" id="PTHR35089">
    <property type="entry name" value="CHAPERONE PROTEIN SKP"/>
    <property type="match status" value="1"/>
</dbReference>
<gene>
    <name evidence="5" type="ORF">RT717_25480</name>
</gene>
<feature type="chain" id="PRO_5046134522" evidence="4">
    <location>
        <begin position="21"/>
        <end position="175"/>
    </location>
</feature>
<evidence type="ECO:0000313" key="5">
    <source>
        <dbReference type="EMBL" id="WOK06431.1"/>
    </source>
</evidence>
<evidence type="ECO:0000256" key="1">
    <source>
        <dbReference type="ARBA" id="ARBA00009091"/>
    </source>
</evidence>
<evidence type="ECO:0000256" key="4">
    <source>
        <dbReference type="SAM" id="SignalP"/>
    </source>
</evidence>
<dbReference type="SMART" id="SM00935">
    <property type="entry name" value="OmpH"/>
    <property type="match status" value="1"/>
</dbReference>
<reference evidence="5 6" key="1">
    <citation type="journal article" date="2023" name="Microbiol. Resour. Announc.">
        <title>Complete Genome Sequence of Imperialibacter roseus strain P4T.</title>
        <authorList>
            <person name="Tizabi D.R."/>
            <person name="Bachvaroff T."/>
            <person name="Hill R.T."/>
        </authorList>
    </citation>
    <scope>NUCLEOTIDE SEQUENCE [LARGE SCALE GENOMIC DNA]</scope>
    <source>
        <strain evidence="5 6">P4T</strain>
    </source>
</reference>
<name>A0ABZ0IPD0_9BACT</name>
<accession>A0ABZ0IPD0</accession>
<comment type="similarity">
    <text evidence="1">Belongs to the Skp family.</text>
</comment>
<dbReference type="Proteomes" id="UP001302349">
    <property type="component" value="Chromosome"/>
</dbReference>
<sequence length="175" mass="19888">MKLRSLLFGVFVLFAVSVTAQELKVGYTNVDYILTQMPESKQIEADLKAYETQLQNRLQAKIQEFQTKGQAFQSGYQTMTDIERADKQEELQNLQASIEKFQRDAQQSMQDKELQLLQPAYDKIQKAIDDVAKENGFTHVFRSEALLFAKDSDEISNIVLQKMGITPKTTPTGGN</sequence>
<protein>
    <submittedName>
        <fullName evidence="5">OmpH family outer membrane protein</fullName>
    </submittedName>
</protein>